<gene>
    <name evidence="3" type="ORF">A4U43_C03F28360</name>
</gene>
<evidence type="ECO:0000313" key="3">
    <source>
        <dbReference type="EMBL" id="ONK76476.1"/>
    </source>
</evidence>
<evidence type="ECO:0000313" key="4">
    <source>
        <dbReference type="Proteomes" id="UP000243459"/>
    </source>
</evidence>
<dbReference type="Gene3D" id="3.30.710.10">
    <property type="entry name" value="Potassium Channel Kv1.1, Chain A"/>
    <property type="match status" value="1"/>
</dbReference>
<name>A0A5P1FDK3_ASPOF</name>
<feature type="chain" id="PRO_5024402561" description="SKP1 component POZ domain-containing protein" evidence="2">
    <location>
        <begin position="22"/>
        <end position="275"/>
    </location>
</feature>
<keyword evidence="4" id="KW-1185">Reference proteome</keyword>
<accession>A0A5P1FDK3</accession>
<dbReference type="InterPro" id="IPR016897">
    <property type="entry name" value="SKP1"/>
</dbReference>
<dbReference type="AlphaFoldDB" id="A0A5P1FDK3"/>
<dbReference type="PANTHER" id="PTHR11165">
    <property type="entry name" value="SKP1"/>
    <property type="match status" value="1"/>
</dbReference>
<evidence type="ECO:0000256" key="1">
    <source>
        <dbReference type="ARBA" id="ARBA00004906"/>
    </source>
</evidence>
<protein>
    <recommendedName>
        <fullName evidence="5">SKP1 component POZ domain-containing protein</fullName>
    </recommendedName>
</protein>
<dbReference type="GO" id="GO:0006511">
    <property type="term" value="P:ubiquitin-dependent protein catabolic process"/>
    <property type="evidence" value="ECO:0007669"/>
    <property type="project" value="InterPro"/>
</dbReference>
<dbReference type="InterPro" id="IPR036296">
    <property type="entry name" value="SKP1-like_dim_sf"/>
</dbReference>
<dbReference type="EMBL" id="CM007383">
    <property type="protein sequence ID" value="ONK76476.1"/>
    <property type="molecule type" value="Genomic_DNA"/>
</dbReference>
<feature type="signal peptide" evidence="2">
    <location>
        <begin position="1"/>
        <end position="21"/>
    </location>
</feature>
<keyword evidence="2" id="KW-0732">Signal</keyword>
<organism evidence="3 4">
    <name type="scientific">Asparagus officinalis</name>
    <name type="common">Garden asparagus</name>
    <dbReference type="NCBI Taxonomy" id="4686"/>
    <lineage>
        <taxon>Eukaryota</taxon>
        <taxon>Viridiplantae</taxon>
        <taxon>Streptophyta</taxon>
        <taxon>Embryophyta</taxon>
        <taxon>Tracheophyta</taxon>
        <taxon>Spermatophyta</taxon>
        <taxon>Magnoliopsida</taxon>
        <taxon>Liliopsida</taxon>
        <taxon>Asparagales</taxon>
        <taxon>Asparagaceae</taxon>
        <taxon>Asparagoideae</taxon>
        <taxon>Asparagus</taxon>
    </lineage>
</organism>
<dbReference type="Gramene" id="ONK76476">
    <property type="protein sequence ID" value="ONK76476"/>
    <property type="gene ID" value="A4U43_C03F28360"/>
</dbReference>
<sequence>MRGRGSGFLATPPSFLHLVFLSGVGVRVRVRVRVWSPVRSDLSAMENKWEEMKITLETFDFGESAAEESGREEDVAVTLKTLDGRELALSSAKADAVAKQSFRIWKILREAKTRRTVEMPLGWRILAMAIDYCFEHGKDKKLTFDDFIDENGNYFPEKFPDKIKANEAIDEKLSKWDEAFLQDCDAETILELVTAARHLWVTGLRDLVGQAAMDMMIGKSGKEIVEMFLGKLEKDIQEVDRENELMGHRSVMKGPELVDMRDVVESLGPPGFGSI</sequence>
<dbReference type="InterPro" id="IPR011333">
    <property type="entry name" value="SKP1/BTB/POZ_sf"/>
</dbReference>
<evidence type="ECO:0008006" key="5">
    <source>
        <dbReference type="Google" id="ProtNLM"/>
    </source>
</evidence>
<dbReference type="Proteomes" id="UP000243459">
    <property type="component" value="Chromosome 3"/>
</dbReference>
<dbReference type="SUPFAM" id="SSF81382">
    <property type="entry name" value="Skp1 dimerisation domain-like"/>
    <property type="match status" value="1"/>
</dbReference>
<proteinExistence type="predicted"/>
<comment type="pathway">
    <text evidence="1">Protein modification; protein ubiquitination.</text>
</comment>
<reference evidence="4" key="1">
    <citation type="journal article" date="2017" name="Nat. Commun.">
        <title>The asparagus genome sheds light on the origin and evolution of a young Y chromosome.</title>
        <authorList>
            <person name="Harkess A."/>
            <person name="Zhou J."/>
            <person name="Xu C."/>
            <person name="Bowers J.E."/>
            <person name="Van der Hulst R."/>
            <person name="Ayyampalayam S."/>
            <person name="Mercati F."/>
            <person name="Riccardi P."/>
            <person name="McKain M.R."/>
            <person name="Kakrana A."/>
            <person name="Tang H."/>
            <person name="Ray J."/>
            <person name="Groenendijk J."/>
            <person name="Arikit S."/>
            <person name="Mathioni S.M."/>
            <person name="Nakano M."/>
            <person name="Shan H."/>
            <person name="Telgmann-Rauber A."/>
            <person name="Kanno A."/>
            <person name="Yue Z."/>
            <person name="Chen H."/>
            <person name="Li W."/>
            <person name="Chen Y."/>
            <person name="Xu X."/>
            <person name="Zhang Y."/>
            <person name="Luo S."/>
            <person name="Chen H."/>
            <person name="Gao J."/>
            <person name="Mao Z."/>
            <person name="Pires J.C."/>
            <person name="Luo M."/>
            <person name="Kudrna D."/>
            <person name="Wing R.A."/>
            <person name="Meyers B.C."/>
            <person name="Yi K."/>
            <person name="Kong H."/>
            <person name="Lavrijsen P."/>
            <person name="Sunseri F."/>
            <person name="Falavigna A."/>
            <person name="Ye Y."/>
            <person name="Leebens-Mack J.H."/>
            <person name="Chen G."/>
        </authorList>
    </citation>
    <scope>NUCLEOTIDE SEQUENCE [LARGE SCALE GENOMIC DNA]</scope>
    <source>
        <strain evidence="4">cv. DH0086</strain>
    </source>
</reference>
<evidence type="ECO:0000256" key="2">
    <source>
        <dbReference type="SAM" id="SignalP"/>
    </source>
</evidence>